<dbReference type="InterPro" id="IPR052655">
    <property type="entry name" value="AKNA_Centrosome-Trans_reg"/>
</dbReference>
<dbReference type="PANTHER" id="PTHR21510:SF15">
    <property type="entry name" value="MICROTUBULE ORGANIZATION PROTEIN AKNA"/>
    <property type="match status" value="1"/>
</dbReference>
<feature type="compositionally biased region" description="Basic and acidic residues" evidence="2">
    <location>
        <begin position="1087"/>
        <end position="1116"/>
    </location>
</feature>
<dbReference type="GO" id="GO:0005813">
    <property type="term" value="C:centrosome"/>
    <property type="evidence" value="ECO:0007669"/>
    <property type="project" value="TreeGrafter"/>
</dbReference>
<dbReference type="PANTHER" id="PTHR21510">
    <property type="entry name" value="AKNA DOMAIN-CONTAINING PROTEIN"/>
    <property type="match status" value="1"/>
</dbReference>
<feature type="compositionally biased region" description="Acidic residues" evidence="2">
    <location>
        <begin position="1032"/>
        <end position="1050"/>
    </location>
</feature>
<dbReference type="Pfam" id="PF12443">
    <property type="entry name" value="AKNA"/>
    <property type="match status" value="1"/>
</dbReference>
<feature type="compositionally biased region" description="Basic and acidic residues" evidence="2">
    <location>
        <begin position="174"/>
        <end position="200"/>
    </location>
</feature>
<keyword evidence="1" id="KW-0175">Coiled coil</keyword>
<dbReference type="EMBL" id="JAFIRN010000010">
    <property type="protein sequence ID" value="KAG5840831.1"/>
    <property type="molecule type" value="Genomic_DNA"/>
</dbReference>
<dbReference type="GO" id="GO:0021849">
    <property type="term" value="P:neuroblast division in subventricular zone"/>
    <property type="evidence" value="ECO:0007669"/>
    <property type="project" value="TreeGrafter"/>
</dbReference>
<feature type="compositionally biased region" description="Low complexity" evidence="2">
    <location>
        <begin position="816"/>
        <end position="830"/>
    </location>
</feature>
<feature type="region of interest" description="Disordered" evidence="2">
    <location>
        <begin position="767"/>
        <end position="995"/>
    </location>
</feature>
<feature type="region of interest" description="Disordered" evidence="2">
    <location>
        <begin position="1258"/>
        <end position="1285"/>
    </location>
</feature>
<feature type="region of interest" description="Disordered" evidence="2">
    <location>
        <begin position="706"/>
        <end position="727"/>
    </location>
</feature>
<feature type="compositionally biased region" description="Polar residues" evidence="2">
    <location>
        <begin position="330"/>
        <end position="345"/>
    </location>
</feature>
<feature type="domain" description="AKNA" evidence="3">
    <location>
        <begin position="631"/>
        <end position="689"/>
    </location>
</feature>
<dbReference type="InterPro" id="IPR022150">
    <property type="entry name" value="AKNA_dom"/>
</dbReference>
<feature type="compositionally biased region" description="Polar residues" evidence="2">
    <location>
        <begin position="876"/>
        <end position="887"/>
    </location>
</feature>
<feature type="region of interest" description="Disordered" evidence="2">
    <location>
        <begin position="1017"/>
        <end position="1192"/>
    </location>
</feature>
<organism evidence="4 5">
    <name type="scientific">Anguilla anguilla</name>
    <name type="common">European freshwater eel</name>
    <name type="synonym">Muraena anguilla</name>
    <dbReference type="NCBI Taxonomy" id="7936"/>
    <lineage>
        <taxon>Eukaryota</taxon>
        <taxon>Metazoa</taxon>
        <taxon>Chordata</taxon>
        <taxon>Craniata</taxon>
        <taxon>Vertebrata</taxon>
        <taxon>Euteleostomi</taxon>
        <taxon>Actinopterygii</taxon>
        <taxon>Neopterygii</taxon>
        <taxon>Teleostei</taxon>
        <taxon>Anguilliformes</taxon>
        <taxon>Anguillidae</taxon>
        <taxon>Anguilla</taxon>
    </lineage>
</organism>
<feature type="compositionally biased region" description="Basic and acidic residues" evidence="2">
    <location>
        <begin position="135"/>
        <end position="147"/>
    </location>
</feature>
<feature type="compositionally biased region" description="Polar residues" evidence="2">
    <location>
        <begin position="782"/>
        <end position="795"/>
    </location>
</feature>
<feature type="compositionally biased region" description="Low complexity" evidence="2">
    <location>
        <begin position="306"/>
        <end position="315"/>
    </location>
</feature>
<evidence type="ECO:0000256" key="2">
    <source>
        <dbReference type="SAM" id="MobiDB-lite"/>
    </source>
</evidence>
<feature type="compositionally biased region" description="Polar residues" evidence="2">
    <location>
        <begin position="1311"/>
        <end position="1324"/>
    </location>
</feature>
<dbReference type="Proteomes" id="UP001044222">
    <property type="component" value="Chromosome 10"/>
</dbReference>
<feature type="compositionally biased region" description="Polar residues" evidence="2">
    <location>
        <begin position="955"/>
        <end position="975"/>
    </location>
</feature>
<reference evidence="4" key="1">
    <citation type="submission" date="2021-01" db="EMBL/GenBank/DDBJ databases">
        <title>A chromosome-scale assembly of European eel, Anguilla anguilla.</title>
        <authorList>
            <person name="Henkel C."/>
            <person name="Jong-Raadsen S.A."/>
            <person name="Dufour S."/>
            <person name="Weltzien F.-A."/>
            <person name="Palstra A.P."/>
            <person name="Pelster B."/>
            <person name="Spaink H.P."/>
            <person name="Van Den Thillart G.E."/>
            <person name="Jansen H."/>
            <person name="Zahm M."/>
            <person name="Klopp C."/>
            <person name="Cedric C."/>
            <person name="Louis A."/>
            <person name="Berthelot C."/>
            <person name="Parey E."/>
            <person name="Roest Crollius H."/>
            <person name="Montfort J."/>
            <person name="Robinson-Rechavi M."/>
            <person name="Bucao C."/>
            <person name="Bouchez O."/>
            <person name="Gislard M."/>
            <person name="Lluch J."/>
            <person name="Milhes M."/>
            <person name="Lampietro C."/>
            <person name="Lopez Roques C."/>
            <person name="Donnadieu C."/>
            <person name="Braasch I."/>
            <person name="Desvignes T."/>
            <person name="Postlethwait J."/>
            <person name="Bobe J."/>
            <person name="Guiguen Y."/>
            <person name="Dirks R."/>
        </authorList>
    </citation>
    <scope>NUCLEOTIDE SEQUENCE</scope>
    <source>
        <strain evidence="4">Tag_6206</strain>
        <tissue evidence="4">Liver</tissue>
    </source>
</reference>
<feature type="region of interest" description="Disordered" evidence="2">
    <location>
        <begin position="280"/>
        <end position="391"/>
    </location>
</feature>
<feature type="region of interest" description="Disordered" evidence="2">
    <location>
        <begin position="1305"/>
        <end position="1324"/>
    </location>
</feature>
<feature type="region of interest" description="Disordered" evidence="2">
    <location>
        <begin position="68"/>
        <end position="200"/>
    </location>
</feature>
<dbReference type="GO" id="GO:0001837">
    <property type="term" value="P:epithelial to mesenchymal transition"/>
    <property type="evidence" value="ECO:0007669"/>
    <property type="project" value="TreeGrafter"/>
</dbReference>
<sequence length="1324" mass="144281">MRQRNNELKRRRHGGDRGRAEDSGDSSSARSGGSGASWQRGWDEDFCSQMDENGIIGLSQVAEEAGLEVGGAEEGEGDAVFLQDPLQDQSFHLSDLQDSKSPGGDSHALSLCDLDELGSDSQASEEDEGSWLIRRLPERDRELRMTDNEEEEEEDTNDHKGFSDSSLFWGAVGPRDRQHRMEAPEPGQAEERDLSPVGRCHGDRSEEEVAAVQVSRDSLEESHEGVCSGTPFLYRAHIRLYPHCPLLEDPGISWKVSVAPLSIRVLSTALGSRAMPLPIQTGARAGNRTGGVGGGRRGRGWETRGTRPPSSRFPLPRSPKPMHGIPQVPSPSASQRTRKVWQSPSGHAPCLRVPKALRTSAGESPRRRCSQDSSRYGQGRLNHPLPDLSKVQPRVHFPKAGYTPPKSRGGLRKKSLASEKPLVFKSPADIVREVLSGPGAPPLSRAPLTPCGPRRPLDTTMPQEFRSPRQASALVHQLQEDYNRLLTKYAEAENTIDRLRLEAKVNLYSDPPKPSYPDYTGTLHMGSKVMTMTFPRAQRAELDPIAVSIGADPEETVETGGSPSVPSTSAYAFACSLGPRFGEHLTEALSRQAGRFQMQVDAFEELLRGGKLKPFEVLKGLSCLAQGQGSLERGYLRAREEHRLLQQQGTDPGPFDPHRELEGEIFCSGMRLEELKERFQTGEQVQPVTTAPPLTSPGTDLTMDPSFCAPCPLSESQPSPDGGRAGVSMGVAVISAGVEKEGEGETNEEGPSPLPWAQRHGYQCRENDLCHPLEQVPEGTRESTPSPSPGHSQQEPLPLCPTFPRQQSQDQRWGGAKSRSSSSASAAESVAFEDRASKPPSGLRRAPPQDRLVSPETDSGFVGSESSHLNLAAPSPAQQEAIASQSPPLEGGSAFWREGQAGPASLPRHWPSSSSGEFGSESDRPRSSSEGEEESQSVRYNRPSLTGLHRHGNPSGVQGSGQPADQHTAIQSLQDEVSRLGEQLEGSLRRSRPSFTITAPPLVLEDQLHSHNSCALYPRFSQYQKDERREEEGEQEEEGEMEEEVEGEEEVPCKTSSPVPHLRPELDITTDSQRSQTTSKPQSYRTRIPESSRARRRRKGEERAEPVEHGRPHTGEQRASPGSRDPFTAGRPKKEITQRHQYSMAASGGPDEVNQRRRRSHAHSSHAPDDIDRNPTRAGTAGGVANTRHSCPRSGYRRDLRLHPSKCLANGLHPPEGWRRVRGSPSPPVLGSVPLVQYVPISPSVLYHSAPACEAPRSSAAPPPGVGRGGAEHVGAPALSMDRGSLGDSLTRAIEAARHMRAASRRMARSLTTSVRHQGALSFS</sequence>
<evidence type="ECO:0000259" key="3">
    <source>
        <dbReference type="Pfam" id="PF12443"/>
    </source>
</evidence>
<evidence type="ECO:0000313" key="4">
    <source>
        <dbReference type="EMBL" id="KAG5840831.1"/>
    </source>
</evidence>
<gene>
    <name evidence="4" type="ORF">ANANG_G00192850</name>
</gene>
<keyword evidence="5" id="KW-1185">Reference proteome</keyword>
<feature type="compositionally biased region" description="Polar residues" evidence="2">
    <location>
        <begin position="1069"/>
        <end position="1084"/>
    </location>
</feature>
<feature type="region of interest" description="Disordered" evidence="2">
    <location>
        <begin position="1"/>
        <end position="44"/>
    </location>
</feature>
<proteinExistence type="predicted"/>
<feature type="coiled-coil region" evidence="1">
    <location>
        <begin position="475"/>
        <end position="502"/>
    </location>
</feature>
<feature type="region of interest" description="Disordered" evidence="2">
    <location>
        <begin position="739"/>
        <end position="758"/>
    </location>
</feature>
<protein>
    <recommendedName>
        <fullName evidence="3">AKNA domain-containing protein</fullName>
    </recommendedName>
</protein>
<name>A0A9D3M2S1_ANGAN</name>
<evidence type="ECO:0000313" key="5">
    <source>
        <dbReference type="Proteomes" id="UP001044222"/>
    </source>
</evidence>
<dbReference type="GO" id="GO:0060234">
    <property type="term" value="P:neuroblast delamination"/>
    <property type="evidence" value="ECO:0007669"/>
    <property type="project" value="TreeGrafter"/>
</dbReference>
<evidence type="ECO:0000256" key="1">
    <source>
        <dbReference type="SAM" id="Coils"/>
    </source>
</evidence>
<comment type="caution">
    <text evidence="4">The sequence shown here is derived from an EMBL/GenBank/DDBJ whole genome shotgun (WGS) entry which is preliminary data.</text>
</comment>
<feature type="compositionally biased region" description="Basic and acidic residues" evidence="2">
    <location>
        <begin position="1166"/>
        <end position="1175"/>
    </location>
</feature>
<accession>A0A9D3M2S1</accession>
<feature type="compositionally biased region" description="Acidic residues" evidence="2">
    <location>
        <begin position="113"/>
        <end position="129"/>
    </location>
</feature>